<feature type="domain" description="HTH araC/xylS-type" evidence="7">
    <location>
        <begin position="146"/>
        <end position="244"/>
    </location>
</feature>
<evidence type="ECO:0000256" key="3">
    <source>
        <dbReference type="ARBA" id="ARBA00023125"/>
    </source>
</evidence>
<dbReference type="GO" id="GO:0003700">
    <property type="term" value="F:DNA-binding transcription factor activity"/>
    <property type="evidence" value="ECO:0007669"/>
    <property type="project" value="InterPro"/>
</dbReference>
<evidence type="ECO:0000313" key="9">
    <source>
        <dbReference type="EMBL" id="EEG75087.1"/>
    </source>
</evidence>
<dbReference type="STRING" id="553973.CLOHYLEM_05048"/>
<protein>
    <recommendedName>
        <fullName evidence="1">Stage 0 sporulation protein A homolog</fullName>
    </recommendedName>
</protein>
<dbReference type="PANTHER" id="PTHR43280:SF28">
    <property type="entry name" value="HTH-TYPE TRANSCRIPTIONAL ACTIVATOR RHAS"/>
    <property type="match status" value="1"/>
</dbReference>
<organism evidence="9 10">
    <name type="scientific">[Clostridium] hylemonae DSM 15053</name>
    <dbReference type="NCBI Taxonomy" id="553973"/>
    <lineage>
        <taxon>Bacteria</taxon>
        <taxon>Bacillati</taxon>
        <taxon>Bacillota</taxon>
        <taxon>Clostridia</taxon>
        <taxon>Lachnospirales</taxon>
        <taxon>Lachnospiraceae</taxon>
    </lineage>
</organism>
<dbReference type="SUPFAM" id="SSF52172">
    <property type="entry name" value="CheY-like"/>
    <property type="match status" value="1"/>
</dbReference>
<evidence type="ECO:0000313" key="10">
    <source>
        <dbReference type="Proteomes" id="UP000004893"/>
    </source>
</evidence>
<dbReference type="EMBL" id="ABYI02000018">
    <property type="protein sequence ID" value="EEG75087.1"/>
    <property type="molecule type" value="Genomic_DNA"/>
</dbReference>
<evidence type="ECO:0000259" key="7">
    <source>
        <dbReference type="PROSITE" id="PS01124"/>
    </source>
</evidence>
<comment type="caution">
    <text evidence="9">The sequence shown here is derived from an EMBL/GenBank/DDBJ whole genome shotgun (WGS) entry which is preliminary data.</text>
</comment>
<dbReference type="Proteomes" id="UP000004893">
    <property type="component" value="Unassembled WGS sequence"/>
</dbReference>
<dbReference type="SUPFAM" id="SSF46689">
    <property type="entry name" value="Homeodomain-like"/>
    <property type="match status" value="2"/>
</dbReference>
<feature type="modified residue" description="4-aspartylphosphate" evidence="6">
    <location>
        <position position="55"/>
    </location>
</feature>
<feature type="domain" description="Response regulatory" evidence="8">
    <location>
        <begin position="3"/>
        <end position="120"/>
    </location>
</feature>
<dbReference type="InterPro" id="IPR018060">
    <property type="entry name" value="HTH_AraC"/>
</dbReference>
<sequence length="248" mass="28663">MITILIAEDEQIEYRYLRDMFLKHPGMYRVLDNALTGRDAVDMALKYRPDVVIMDISMPVCNGLEASLIIKEKLPDTIIMLNTAYAEFEFARKAVEYHLDAYLLKPSSEEEIFRTLEGCLRKRQSTASSSTEADGGPDMCEKDCIEPVAEYIMEHLAEDLSLRTLSEQVHFSPSYLSHLFHEKRGMTIRHFINQKRIEYSVQLLRHSDKNIKEIASACGFSNISHFNRVFKLHTGKTPVELRKENRNI</sequence>
<dbReference type="PROSITE" id="PS00041">
    <property type="entry name" value="HTH_ARAC_FAMILY_1"/>
    <property type="match status" value="1"/>
</dbReference>
<dbReference type="PROSITE" id="PS50110">
    <property type="entry name" value="RESPONSE_REGULATORY"/>
    <property type="match status" value="1"/>
</dbReference>
<evidence type="ECO:0000256" key="4">
    <source>
        <dbReference type="ARBA" id="ARBA00023163"/>
    </source>
</evidence>
<dbReference type="Gene3D" id="3.40.50.2300">
    <property type="match status" value="1"/>
</dbReference>
<dbReference type="SMART" id="SM00342">
    <property type="entry name" value="HTH_ARAC"/>
    <property type="match status" value="1"/>
</dbReference>
<gene>
    <name evidence="9" type="ORF">CLOHYLEM_05048</name>
</gene>
<dbReference type="GO" id="GO:0000160">
    <property type="term" value="P:phosphorelay signal transduction system"/>
    <property type="evidence" value="ECO:0007669"/>
    <property type="project" value="InterPro"/>
</dbReference>
<dbReference type="Pfam" id="PF12833">
    <property type="entry name" value="HTH_18"/>
    <property type="match status" value="1"/>
</dbReference>
<dbReference type="PANTHER" id="PTHR43280">
    <property type="entry name" value="ARAC-FAMILY TRANSCRIPTIONAL REGULATOR"/>
    <property type="match status" value="1"/>
</dbReference>
<keyword evidence="2" id="KW-0805">Transcription regulation</keyword>
<dbReference type="GO" id="GO:0043565">
    <property type="term" value="F:sequence-specific DNA binding"/>
    <property type="evidence" value="ECO:0007669"/>
    <property type="project" value="InterPro"/>
</dbReference>
<dbReference type="PROSITE" id="PS01124">
    <property type="entry name" value="HTH_ARAC_FAMILY_2"/>
    <property type="match status" value="1"/>
</dbReference>
<dbReference type="InterPro" id="IPR001789">
    <property type="entry name" value="Sig_transdc_resp-reg_receiver"/>
</dbReference>
<dbReference type="HOGENOM" id="CLU_000445_5_1_9"/>
<proteinExistence type="predicted"/>
<keyword evidence="10" id="KW-1185">Reference proteome</keyword>
<dbReference type="Pfam" id="PF00072">
    <property type="entry name" value="Response_reg"/>
    <property type="match status" value="1"/>
</dbReference>
<evidence type="ECO:0000256" key="1">
    <source>
        <dbReference type="ARBA" id="ARBA00018672"/>
    </source>
</evidence>
<reference evidence="9" key="2">
    <citation type="submission" date="2013-06" db="EMBL/GenBank/DDBJ databases">
        <title>Draft genome sequence of Clostridium hylemonae (DSM 15053).</title>
        <authorList>
            <person name="Sudarsanam P."/>
            <person name="Ley R."/>
            <person name="Guruge J."/>
            <person name="Turnbaugh P.J."/>
            <person name="Mahowald M."/>
            <person name="Liep D."/>
            <person name="Gordon J."/>
        </authorList>
    </citation>
    <scope>NUCLEOTIDE SEQUENCE</scope>
    <source>
        <strain evidence="9">DSM 15053</strain>
    </source>
</reference>
<evidence type="ECO:0000256" key="6">
    <source>
        <dbReference type="PROSITE-ProRule" id="PRU00169"/>
    </source>
</evidence>
<keyword evidence="6" id="KW-0597">Phosphoprotein</keyword>
<dbReference type="Gene3D" id="1.10.10.60">
    <property type="entry name" value="Homeodomain-like"/>
    <property type="match status" value="2"/>
</dbReference>
<dbReference type="InterPro" id="IPR011006">
    <property type="entry name" value="CheY-like_superfamily"/>
</dbReference>
<accession>C0BZ09</accession>
<dbReference type="InterPro" id="IPR009057">
    <property type="entry name" value="Homeodomain-like_sf"/>
</dbReference>
<keyword evidence="4" id="KW-0804">Transcription</keyword>
<dbReference type="InterPro" id="IPR020449">
    <property type="entry name" value="Tscrpt_reg_AraC-type_HTH"/>
</dbReference>
<dbReference type="OrthoDB" id="1769137at2"/>
<dbReference type="eggNOG" id="COG0745">
    <property type="taxonomic scope" value="Bacteria"/>
</dbReference>
<reference evidence="9" key="1">
    <citation type="submission" date="2009-02" db="EMBL/GenBank/DDBJ databases">
        <authorList>
            <person name="Fulton L."/>
            <person name="Clifton S."/>
            <person name="Fulton B."/>
            <person name="Xu J."/>
            <person name="Minx P."/>
            <person name="Pepin K.H."/>
            <person name="Johnson M."/>
            <person name="Bhonagiri V."/>
            <person name="Nash W.E."/>
            <person name="Mardis E.R."/>
            <person name="Wilson R.K."/>
        </authorList>
    </citation>
    <scope>NUCLEOTIDE SEQUENCE [LARGE SCALE GENOMIC DNA]</scope>
    <source>
        <strain evidence="9">DSM 15053</strain>
    </source>
</reference>
<dbReference type="AlphaFoldDB" id="C0BZ09"/>
<evidence type="ECO:0000256" key="2">
    <source>
        <dbReference type="ARBA" id="ARBA00023015"/>
    </source>
</evidence>
<dbReference type="CDD" id="cd17536">
    <property type="entry name" value="REC_YesN-like"/>
    <property type="match status" value="1"/>
</dbReference>
<dbReference type="RefSeq" id="WP_006442384.1">
    <property type="nucleotide sequence ID" value="NZ_CP036524.1"/>
</dbReference>
<evidence type="ECO:0000259" key="8">
    <source>
        <dbReference type="PROSITE" id="PS50110"/>
    </source>
</evidence>
<keyword evidence="3" id="KW-0238">DNA-binding</keyword>
<dbReference type="SMART" id="SM00448">
    <property type="entry name" value="REC"/>
    <property type="match status" value="1"/>
</dbReference>
<comment type="function">
    <text evidence="5">May play the central regulatory role in sporulation. It may be an element of the effector pathway responsible for the activation of sporulation genes in response to nutritional stress. Spo0A may act in concert with spo0H (a sigma factor) to control the expression of some genes that are critical to the sporulation process.</text>
</comment>
<dbReference type="PRINTS" id="PR00032">
    <property type="entry name" value="HTHARAC"/>
</dbReference>
<dbReference type="InterPro" id="IPR018062">
    <property type="entry name" value="HTH_AraC-typ_CS"/>
</dbReference>
<evidence type="ECO:0000256" key="5">
    <source>
        <dbReference type="ARBA" id="ARBA00024867"/>
    </source>
</evidence>
<name>C0BZ09_9FIRM</name>